<accession>A0A9P7J7M1</accession>
<gene>
    <name evidence="2" type="ORF">BJ212DRAFT_1449387</name>
</gene>
<dbReference type="Proteomes" id="UP000807769">
    <property type="component" value="Unassembled WGS sequence"/>
</dbReference>
<dbReference type="PANTHER" id="PTHR33104:SF2">
    <property type="entry name" value="CXC3 LIKE CYSTEINE CLUSTER DOMAIN-CONTAINING PROTEIN"/>
    <property type="match status" value="1"/>
</dbReference>
<dbReference type="Pfam" id="PF18803">
    <property type="entry name" value="CxC2"/>
    <property type="match status" value="1"/>
</dbReference>
<evidence type="ECO:0000313" key="3">
    <source>
        <dbReference type="Proteomes" id="UP000807769"/>
    </source>
</evidence>
<dbReference type="EMBL" id="JABBWG010000045">
    <property type="protein sequence ID" value="KAG1807133.1"/>
    <property type="molecule type" value="Genomic_DNA"/>
</dbReference>
<evidence type="ECO:0000313" key="2">
    <source>
        <dbReference type="EMBL" id="KAG1807133.1"/>
    </source>
</evidence>
<dbReference type="OrthoDB" id="3235114at2759"/>
<dbReference type="RefSeq" id="XP_041187869.1">
    <property type="nucleotide sequence ID" value="XM_041338686.1"/>
</dbReference>
<dbReference type="InterPro" id="IPR040521">
    <property type="entry name" value="KDZ"/>
</dbReference>
<protein>
    <recommendedName>
        <fullName evidence="1">CxC2-like cysteine cluster KDZ transposase-associated domain-containing protein</fullName>
    </recommendedName>
</protein>
<dbReference type="PANTHER" id="PTHR33104">
    <property type="entry name" value="SI:DKEY-29D5.2"/>
    <property type="match status" value="1"/>
</dbReference>
<name>A0A9P7J7M1_9AGAM</name>
<comment type="caution">
    <text evidence="2">The sequence shown here is derived from an EMBL/GenBank/DDBJ whole genome shotgun (WGS) entry which is preliminary data.</text>
</comment>
<reference evidence="2" key="1">
    <citation type="journal article" date="2020" name="New Phytol.">
        <title>Comparative genomics reveals dynamic genome evolution in host specialist ectomycorrhizal fungi.</title>
        <authorList>
            <person name="Lofgren L.A."/>
            <person name="Nguyen N.H."/>
            <person name="Vilgalys R."/>
            <person name="Ruytinx J."/>
            <person name="Liao H.L."/>
            <person name="Branco S."/>
            <person name="Kuo A."/>
            <person name="LaButti K."/>
            <person name="Lipzen A."/>
            <person name="Andreopoulos W."/>
            <person name="Pangilinan J."/>
            <person name="Riley R."/>
            <person name="Hundley H."/>
            <person name="Na H."/>
            <person name="Barry K."/>
            <person name="Grigoriev I.V."/>
            <person name="Stajich J.E."/>
            <person name="Kennedy P.G."/>
        </authorList>
    </citation>
    <scope>NUCLEOTIDE SEQUENCE</scope>
    <source>
        <strain evidence="2">MN1</strain>
    </source>
</reference>
<evidence type="ECO:0000259" key="1">
    <source>
        <dbReference type="Pfam" id="PF18803"/>
    </source>
</evidence>
<dbReference type="Pfam" id="PF18758">
    <property type="entry name" value="KDZ"/>
    <property type="match status" value="1"/>
</dbReference>
<dbReference type="InterPro" id="IPR041457">
    <property type="entry name" value="CxC2_KDZ-assoc"/>
</dbReference>
<feature type="domain" description="CxC2-like cysteine cluster KDZ transposase-associated" evidence="1">
    <location>
        <begin position="89"/>
        <end position="196"/>
    </location>
</feature>
<proteinExistence type="predicted"/>
<organism evidence="2 3">
    <name type="scientific">Suillus subaureus</name>
    <dbReference type="NCBI Taxonomy" id="48587"/>
    <lineage>
        <taxon>Eukaryota</taxon>
        <taxon>Fungi</taxon>
        <taxon>Dikarya</taxon>
        <taxon>Basidiomycota</taxon>
        <taxon>Agaricomycotina</taxon>
        <taxon>Agaricomycetes</taxon>
        <taxon>Agaricomycetidae</taxon>
        <taxon>Boletales</taxon>
        <taxon>Suillineae</taxon>
        <taxon>Suillaceae</taxon>
        <taxon>Suillus</taxon>
    </lineage>
</organism>
<sequence length="822" mass="93493">MLQDEPQKLWIPERDKFLKEFIRLEGRGEATLYQACQGLPGCLNEPVVRCRDCEGSQLYCQGCIVIQHTVMPLHHMEIWTGLYFQCISLHDLSHCIQLGHPPGLQCCNPSLAFDDDFVVLEINSIHRVALNFCNCATAQTHNIQLLHACWYPATTTNPWTAAMFQLLDHFQMYTFESKGSAFEYYQLLARLTDNTGTRQPKGRYESFLHMSRQHPGHGHDPNGVLGTKEGELAVLCPACPQPGRNLPADWDNVPLHMKWLYGLFLAIDANFRFLSNGWAYFMEQSSFKEVLEASGTQVQEKSSCASHNAVNLADTKNARGMAATGVGAIVCAWHNLTHPSLVSNLQKGEKYVNMDYIFFSTLQHASTVDVLNISYDIACQWSKHLWTQMLHYPSRMHLQPDDKVLTFVVPKFHLPAHILSCQTKYSLNLIKGMARTDGKAVECGWSNINPIATSTWEMGPGSRQDILDDHFGDLNWCKVCNLGPFLLWKLKEAIPEREQHILDLQDFEEAIPPASLSEWRIMIVKWETDFTMQASVRLELSQLEGQQLTDGVDSSLHPEVSPSVLIAAGIDLESLQQRLAIDMANIGTHATDNQLSLLQQQMNALHRCIEQWVQIQTLYMPCSPDTPNMPEEAVHCIKLWLPSAVVNLGIACDVNLCQIKWKLRCAQAHDGLQELPHTRSQAIIDTVQLKIDTWFALESLAINLSKLTWQIEFPKLDDADIWGMTKGQAGGEVEMEGQRLVLVSWIWKQHHGAGEEELLEVMHIEWCKARACANRWAEEVVLLQEEMRRVVAYFDWHAMWWDKRLDYHSIYLLASLPLVTTE</sequence>
<dbReference type="GeneID" id="64632702"/>
<dbReference type="AlphaFoldDB" id="A0A9P7J7M1"/>
<keyword evidence="3" id="KW-1185">Reference proteome</keyword>